<gene>
    <name evidence="1" type="ORF">GCM10009117_00630</name>
</gene>
<evidence type="ECO:0000313" key="2">
    <source>
        <dbReference type="Proteomes" id="UP001500507"/>
    </source>
</evidence>
<comment type="caution">
    <text evidence="1">The sequence shown here is derived from an EMBL/GenBank/DDBJ whole genome shotgun (WGS) entry which is preliminary data.</text>
</comment>
<proteinExistence type="predicted"/>
<accession>A0ABN1MD26</accession>
<dbReference type="Proteomes" id="UP001500507">
    <property type="component" value="Unassembled WGS sequence"/>
</dbReference>
<organism evidence="1 2">
    <name type="scientific">Gangjinia marincola</name>
    <dbReference type="NCBI Taxonomy" id="578463"/>
    <lineage>
        <taxon>Bacteria</taxon>
        <taxon>Pseudomonadati</taxon>
        <taxon>Bacteroidota</taxon>
        <taxon>Flavobacteriia</taxon>
        <taxon>Flavobacteriales</taxon>
        <taxon>Flavobacteriaceae</taxon>
        <taxon>Gangjinia</taxon>
    </lineage>
</organism>
<keyword evidence="2" id="KW-1185">Reference proteome</keyword>
<name>A0ABN1MD26_9FLAO</name>
<protein>
    <submittedName>
        <fullName evidence="1">Uncharacterized protein</fullName>
    </submittedName>
</protein>
<dbReference type="RefSeq" id="WP_343762338.1">
    <property type="nucleotide sequence ID" value="NZ_BAAAFG010000001.1"/>
</dbReference>
<dbReference type="EMBL" id="BAAAFG010000001">
    <property type="protein sequence ID" value="GAA0870918.1"/>
    <property type="molecule type" value="Genomic_DNA"/>
</dbReference>
<evidence type="ECO:0000313" key="1">
    <source>
        <dbReference type="EMBL" id="GAA0870918.1"/>
    </source>
</evidence>
<sequence>MRIILIWLFLILNYSITHSQVGINTSNPSQMLDVIGQIQVGEDASSPNEEGTIRYSSAGQDIEGFASGEWKSLTSKNSIPQNAIFVQIADFGASASSTWAFVDYNISYDNSGSFGGSFLPVPTGKILVIEQICATSTVSGPSNEFYAGVRVSTSSGSGFNPQIFITGGSANGNTCLQANKAPLLIATQGRSIQVWNSSTSDTSVRFIITGYLVDSLIDYYKL</sequence>
<reference evidence="1 2" key="1">
    <citation type="journal article" date="2019" name="Int. J. Syst. Evol. Microbiol.">
        <title>The Global Catalogue of Microorganisms (GCM) 10K type strain sequencing project: providing services to taxonomists for standard genome sequencing and annotation.</title>
        <authorList>
            <consortium name="The Broad Institute Genomics Platform"/>
            <consortium name="The Broad Institute Genome Sequencing Center for Infectious Disease"/>
            <person name="Wu L."/>
            <person name="Ma J."/>
        </authorList>
    </citation>
    <scope>NUCLEOTIDE SEQUENCE [LARGE SCALE GENOMIC DNA]</scope>
    <source>
        <strain evidence="1 2">JCM 16082</strain>
    </source>
</reference>